<name>A0A6J7EY54_9ZZZZ</name>
<proteinExistence type="predicted"/>
<organism evidence="1">
    <name type="scientific">freshwater metagenome</name>
    <dbReference type="NCBI Taxonomy" id="449393"/>
    <lineage>
        <taxon>unclassified sequences</taxon>
        <taxon>metagenomes</taxon>
        <taxon>ecological metagenomes</taxon>
    </lineage>
</organism>
<dbReference type="AlphaFoldDB" id="A0A6J7EY54"/>
<protein>
    <submittedName>
        <fullName evidence="1">Unannotated protein</fullName>
    </submittedName>
</protein>
<dbReference type="EMBL" id="CAFBLX010000075">
    <property type="protein sequence ID" value="CAB4886508.1"/>
    <property type="molecule type" value="Genomic_DNA"/>
</dbReference>
<gene>
    <name evidence="1" type="ORF">UFOPK3472_01392</name>
</gene>
<accession>A0A6J7EY54</accession>
<sequence>MKAVGDLVEFGESRRHAEGDAAAAGDGVDFVHRGLQQLFEGEEVLGGASLGDLVHLCLCAVDDLGDVLTVGSGVTELHDAGTGLHEPPENGLLRHDLGVVPGVGGGGRRLSQRDQVRRAADALELSAAIQLGRDGHRVGRLTAAVEVENGVVDVLVCRPVEVARTEHLEHVGDGILAQQHAAQHGLFGGHVLWRLSPEVFARTFAGGGAGVVGLSSIVHNCHANRPSSPHSPSTAG</sequence>
<evidence type="ECO:0000313" key="1">
    <source>
        <dbReference type="EMBL" id="CAB4886508.1"/>
    </source>
</evidence>
<reference evidence="1" key="1">
    <citation type="submission" date="2020-05" db="EMBL/GenBank/DDBJ databases">
        <authorList>
            <person name="Chiriac C."/>
            <person name="Salcher M."/>
            <person name="Ghai R."/>
            <person name="Kavagutti S V."/>
        </authorList>
    </citation>
    <scope>NUCLEOTIDE SEQUENCE</scope>
</reference>